<protein>
    <recommendedName>
        <fullName evidence="3">DUF2971 domain-containing protein</fullName>
    </recommendedName>
</protein>
<organism evidence="1 2">
    <name type="scientific">Bacillus thuringiensis</name>
    <dbReference type="NCBI Taxonomy" id="1428"/>
    <lineage>
        <taxon>Bacteria</taxon>
        <taxon>Bacillati</taxon>
        <taxon>Bacillota</taxon>
        <taxon>Bacilli</taxon>
        <taxon>Bacillales</taxon>
        <taxon>Bacillaceae</taxon>
        <taxon>Bacillus</taxon>
        <taxon>Bacillus cereus group</taxon>
    </lineage>
</organism>
<evidence type="ECO:0008006" key="3">
    <source>
        <dbReference type="Google" id="ProtNLM"/>
    </source>
</evidence>
<sequence length="253" mass="29479">MFMEFSEVNSNIKSSAKLWRYMDFTKLVNLISTQSLYFCRSDKFKDVFEGKVFGLDKKYDFLDNTDYPGEDVKDAILKDALGYDKAVMEYSELQRKNTFVNCWHLNEYESAAMWDLYLKSNEGIAVQTTFEKLKKSLEVCEEGIFVGKVNYIDHTTDCNYHGSTISPFFTKRLSFKHEEEVRLVYSPLANNEDITSESKEVFGRNIKIDISELIERVYVSPDAAPWFVEVVKVVLKKFDVNAEVVYSDLYEIK</sequence>
<dbReference type="Proteomes" id="UP000195991">
    <property type="component" value="Unassembled WGS sequence"/>
</dbReference>
<accession>A0A1C4E9F6</accession>
<reference evidence="1 2" key="1">
    <citation type="submission" date="2016-08" db="EMBL/GenBank/DDBJ databases">
        <authorList>
            <person name="Seilhamer J.J."/>
        </authorList>
    </citation>
    <scope>NUCLEOTIDE SEQUENCE [LARGE SCALE GENOMIC DNA]</scope>
    <source>
        <strain evidence="1 2">IEBC_T61001</strain>
    </source>
</reference>
<evidence type="ECO:0000313" key="2">
    <source>
        <dbReference type="Proteomes" id="UP000195991"/>
    </source>
</evidence>
<dbReference type="RefSeq" id="WP_087983588.1">
    <property type="nucleotide sequence ID" value="NZ_FMBI01000031.1"/>
</dbReference>
<dbReference type="EMBL" id="FMBI01000031">
    <property type="protein sequence ID" value="SCC40257.1"/>
    <property type="molecule type" value="Genomic_DNA"/>
</dbReference>
<proteinExistence type="predicted"/>
<gene>
    <name evidence="1" type="ORF">BTT61001_02996</name>
</gene>
<name>A0A1C4E9F6_BACTU</name>
<dbReference type="AlphaFoldDB" id="A0A1C4E9F6"/>
<evidence type="ECO:0000313" key="1">
    <source>
        <dbReference type="EMBL" id="SCC40257.1"/>
    </source>
</evidence>